<accession>A0ABU3KEG6</accession>
<keyword evidence="5" id="KW-0472">Membrane</keyword>
<name>A0ABU3KEG6_9BIFI</name>
<dbReference type="EMBL" id="JASTZZ010000001">
    <property type="protein sequence ID" value="MDT7508793.1"/>
    <property type="molecule type" value="Genomic_DNA"/>
</dbReference>
<dbReference type="InterPro" id="IPR003594">
    <property type="entry name" value="HATPase_dom"/>
</dbReference>
<feature type="transmembrane region" description="Helical" evidence="5">
    <location>
        <begin position="116"/>
        <end position="135"/>
    </location>
</feature>
<evidence type="ECO:0000259" key="7">
    <source>
        <dbReference type="Pfam" id="PF04024"/>
    </source>
</evidence>
<evidence type="ECO:0000313" key="9">
    <source>
        <dbReference type="Proteomes" id="UP001529481"/>
    </source>
</evidence>
<dbReference type="Gene3D" id="3.30.565.10">
    <property type="entry name" value="Histidine kinase-like ATPase, C-terminal domain"/>
    <property type="match status" value="1"/>
</dbReference>
<feature type="domain" description="Histidine kinase/HSP90-like ATPase" evidence="6">
    <location>
        <begin position="327"/>
        <end position="416"/>
    </location>
</feature>
<dbReference type="Pfam" id="PF04024">
    <property type="entry name" value="PspC"/>
    <property type="match status" value="1"/>
</dbReference>
<keyword evidence="3" id="KW-0902">Two-component regulatory system</keyword>
<dbReference type="PANTHER" id="PTHR24421:SF61">
    <property type="entry name" value="OXYGEN SENSOR HISTIDINE KINASE NREB"/>
    <property type="match status" value="1"/>
</dbReference>
<dbReference type="Pfam" id="PF02518">
    <property type="entry name" value="HATPase_c"/>
    <property type="match status" value="1"/>
</dbReference>
<evidence type="ECO:0000256" key="1">
    <source>
        <dbReference type="ARBA" id="ARBA00022679"/>
    </source>
</evidence>
<feature type="transmembrane region" description="Helical" evidence="5">
    <location>
        <begin position="57"/>
        <end position="75"/>
    </location>
</feature>
<dbReference type="InterPro" id="IPR007168">
    <property type="entry name" value="Phageshock_PspC_N"/>
</dbReference>
<dbReference type="SUPFAM" id="SSF55874">
    <property type="entry name" value="ATPase domain of HSP90 chaperone/DNA topoisomerase II/histidine kinase"/>
    <property type="match status" value="1"/>
</dbReference>
<evidence type="ECO:0000259" key="6">
    <source>
        <dbReference type="Pfam" id="PF02518"/>
    </source>
</evidence>
<feature type="region of interest" description="Disordered" evidence="4">
    <location>
        <begin position="415"/>
        <end position="437"/>
    </location>
</feature>
<dbReference type="RefSeq" id="WP_313838237.1">
    <property type="nucleotide sequence ID" value="NZ_JASTZZ010000001.1"/>
</dbReference>
<keyword evidence="5" id="KW-0812">Transmembrane</keyword>
<keyword evidence="5" id="KW-1133">Transmembrane helix</keyword>
<evidence type="ECO:0000256" key="4">
    <source>
        <dbReference type="SAM" id="MobiDB-lite"/>
    </source>
</evidence>
<organism evidence="8 9">
    <name type="scientific">Bifidobacterium kimbladii</name>
    <dbReference type="NCBI Taxonomy" id="1293826"/>
    <lineage>
        <taxon>Bacteria</taxon>
        <taxon>Bacillati</taxon>
        <taxon>Actinomycetota</taxon>
        <taxon>Actinomycetes</taxon>
        <taxon>Bifidobacteriales</taxon>
        <taxon>Bifidobacteriaceae</taxon>
        <taxon>Bifidobacterium</taxon>
    </lineage>
</organism>
<evidence type="ECO:0000256" key="5">
    <source>
        <dbReference type="SAM" id="Phobius"/>
    </source>
</evidence>
<keyword evidence="9" id="KW-1185">Reference proteome</keyword>
<feature type="transmembrane region" description="Helical" evidence="5">
    <location>
        <begin position="171"/>
        <end position="189"/>
    </location>
</feature>
<evidence type="ECO:0000256" key="2">
    <source>
        <dbReference type="ARBA" id="ARBA00022777"/>
    </source>
</evidence>
<dbReference type="InterPro" id="IPR036890">
    <property type="entry name" value="HATPase_C_sf"/>
</dbReference>
<proteinExistence type="predicted"/>
<gene>
    <name evidence="8" type="ORF">QRX41_01425</name>
</gene>
<dbReference type="PANTHER" id="PTHR24421">
    <property type="entry name" value="NITRATE/NITRITE SENSOR PROTEIN NARX-RELATED"/>
    <property type="match status" value="1"/>
</dbReference>
<sequence>MNAAMQEEQTLRKPPPLHPARMPLMRPHKGRILCGVCKGVSLHLGIPVFWIRLGMVLMAPKLITCVIYCFLWLTLPQGDPTQAVQPNDPKSAPLAPSILTEQPDQKEEHSISPGRITRLLAGLGIILLLTAVFLLNSGMRPAFVVPCLLFCAGLVLAWLRPENQGTGYHLPALIGSLALILSAAVIFLLSTQELYWALTLIVLAGLLLIGVTAVVVPWVGSILSQLGDERAMKEREEERADMAAHLHDGVLQTLALIQLHADDPHTVFTLARSQERDLRNWLYQERTPSDRSVSTGLSQIAAQVEDDSGKPIEVVTVGDAMPCAQTDALLNAARQALVNAVTHGGEPISVYCEARRNQVEVYVRDHGSGFDMNEIPADRLGIRESIIGRIRRRGGRVEIVSRPGWGTEVRMHMPLSEASQQQEGKVDQTEKGTEAQQ</sequence>
<feature type="transmembrane region" description="Helical" evidence="5">
    <location>
        <begin position="195"/>
        <end position="223"/>
    </location>
</feature>
<protein>
    <submittedName>
        <fullName evidence="8">PspC domain-containing protein</fullName>
    </submittedName>
</protein>
<feature type="compositionally biased region" description="Basic and acidic residues" evidence="4">
    <location>
        <begin position="424"/>
        <end position="437"/>
    </location>
</feature>
<feature type="transmembrane region" description="Helical" evidence="5">
    <location>
        <begin position="141"/>
        <end position="159"/>
    </location>
</feature>
<reference evidence="9" key="1">
    <citation type="submission" date="2023-07" db="EMBL/GenBank/DDBJ databases">
        <title>Bifidobacterium spp. in honeybee.</title>
        <authorList>
            <person name="Olofsson T."/>
        </authorList>
    </citation>
    <scope>NUCLEOTIDE SEQUENCE [LARGE SCALE GENOMIC DNA]</scope>
    <source>
        <strain evidence="9">H1HS16N</strain>
    </source>
</reference>
<keyword evidence="1" id="KW-0808">Transferase</keyword>
<keyword evidence="2" id="KW-0418">Kinase</keyword>
<evidence type="ECO:0000313" key="8">
    <source>
        <dbReference type="EMBL" id="MDT7508793.1"/>
    </source>
</evidence>
<comment type="caution">
    <text evidence="8">The sequence shown here is derived from an EMBL/GenBank/DDBJ whole genome shotgun (WGS) entry which is preliminary data.</text>
</comment>
<dbReference type="Proteomes" id="UP001529481">
    <property type="component" value="Unassembled WGS sequence"/>
</dbReference>
<feature type="domain" description="Phage shock protein PspC N-terminal" evidence="7">
    <location>
        <begin position="23"/>
        <end position="77"/>
    </location>
</feature>
<evidence type="ECO:0000256" key="3">
    <source>
        <dbReference type="ARBA" id="ARBA00023012"/>
    </source>
</evidence>
<dbReference type="InterPro" id="IPR050482">
    <property type="entry name" value="Sensor_HK_TwoCompSys"/>
</dbReference>